<name>A0ACD5HP30_9PROT</name>
<keyword evidence="1" id="KW-0808">Transferase</keyword>
<sequence length="359" mass="39362">MSAANSDALIRTLLSPALLASNAYHVPDRQGLIQLDAMENPYPLPDALRAEWLASLGQAALNRYPDPRPQVLMDTLKTRLGLAPDLDLMLGNGSDELLQLLIIAVAGTRRPILAPEPSFAMYRILTEHLGLPFVGVPLDQDFQLDLPAFLQAIRTHQPALIFLDWPNNPSGTLFATSDMEAIIAQAPGLVVVDEAYHPFSQVSFADRLGHSPNLLLLRTLSKEGLAGLRLGFLAGPAAWINELDKLRLPYNINVLTQLSAGFYLRHAALLAEQAERIRAERERLYRALLAMGFPVWPSAANFLLFRAPGRASAIFTGLKAGGVLIKAFTGHPLLSDYLRVSVGKPEENDRFLAVLESLR</sequence>
<gene>
    <name evidence="1" type="primary">hisC</name>
    <name evidence="1" type="ORF">EC580_001500</name>
</gene>
<keyword evidence="2" id="KW-1185">Reference proteome</keyword>
<dbReference type="Proteomes" id="UP000271650">
    <property type="component" value="Chromosome"/>
</dbReference>
<organism evidence="1 2">
    <name type="scientific">Acidithiobacillus sulfuriphilus</name>
    <dbReference type="NCBI Taxonomy" id="1867749"/>
    <lineage>
        <taxon>Bacteria</taxon>
        <taxon>Pseudomonadati</taxon>
        <taxon>Pseudomonadota</taxon>
        <taxon>Acidithiobacillia</taxon>
        <taxon>Acidithiobacillales</taxon>
        <taxon>Acidithiobacillaceae</taxon>
        <taxon>Acidithiobacillus</taxon>
    </lineage>
</organism>
<evidence type="ECO:0000313" key="2">
    <source>
        <dbReference type="Proteomes" id="UP000271650"/>
    </source>
</evidence>
<reference evidence="1 2" key="1">
    <citation type="journal article" date="2019" name="Int. J. Syst. Evol. Microbiol.">
        <title>Acidithiobacillus sulfuriphilus sp. nov.: an extremely acidophilic sulfur-oxidizing chemolithotroph isolated from a neutral pH environment.</title>
        <authorList>
            <person name="Falagan C."/>
            <person name="Moya-Beltran A."/>
            <person name="Castro M."/>
            <person name="Quatrini R."/>
            <person name="Johnson D.B."/>
        </authorList>
    </citation>
    <scope>NUCLEOTIDE SEQUENCE [LARGE SCALE GENOMIC DNA]</scope>
    <source>
        <strain evidence="1 2">CJ-2</strain>
    </source>
</reference>
<dbReference type="EMBL" id="CP127527">
    <property type="protein sequence ID" value="XRI77377.1"/>
    <property type="molecule type" value="Genomic_DNA"/>
</dbReference>
<accession>A0ACD5HP30</accession>
<dbReference type="EC" id="2.6.1.9" evidence="1"/>
<protein>
    <submittedName>
        <fullName evidence="1">Histidinol-phosphate transaminase</fullName>
        <ecNumber evidence="1">2.6.1.9</ecNumber>
    </submittedName>
</protein>
<keyword evidence="1" id="KW-0032">Aminotransferase</keyword>
<evidence type="ECO:0000313" key="1">
    <source>
        <dbReference type="EMBL" id="XRI77377.1"/>
    </source>
</evidence>
<proteinExistence type="predicted"/>